<evidence type="ECO:0000313" key="8">
    <source>
        <dbReference type="EMBL" id="RHE89943.1"/>
    </source>
</evidence>
<sequence>MKIPAHAKYQIIYDTMQKNDNLLNVAAMCEIAGVSRSGYYHYLSTEDQRMEREEQDRQDFLLILKAYQYRGYHKGARSIYMRLLHMEPPIVMNIKKIRRLMKKYNLQCPIRKANPYRRMAKAMATAYTAPNIVNREFEEHGPRKILLTDITYIINGKAPRCYMSTIIDACTKELLSWVLSESLEIDFVLETVKQLIEKHGTDLSTETLIHSDQGSHYTSIKFIQLLKDNELRQSMSRRANCWDNAPQESFFGHMKDELDLSECHGYEEILNAVRDWTEYYNTERYQWDLARLSPVEYYQYLTTGIYPLIIPKAKGKNNQSEASL</sequence>
<dbReference type="GO" id="GO:0015074">
    <property type="term" value="P:DNA integration"/>
    <property type="evidence" value="ECO:0007669"/>
    <property type="project" value="InterPro"/>
</dbReference>
<accession>A0A0M6WZY5</accession>
<dbReference type="EMBL" id="QRTF01000091">
    <property type="protein sequence ID" value="RGQ41139.1"/>
    <property type="molecule type" value="Genomic_DNA"/>
</dbReference>
<dbReference type="Pfam" id="PF13276">
    <property type="entry name" value="HTH_21"/>
    <property type="match status" value="1"/>
</dbReference>
<reference evidence="10" key="1">
    <citation type="submission" date="2015-05" db="EMBL/GenBank/DDBJ databases">
        <authorList>
            <consortium name="Pathogen Informatics"/>
        </authorList>
    </citation>
    <scope>NUCLEOTIDE SEQUENCE [LARGE SCALE GENOMIC DNA]</scope>
    <source>
        <strain evidence="4 11">2789STDY5608835</strain>
        <strain evidence="10">L1-83</strain>
    </source>
</reference>
<dbReference type="GeneID" id="75164140"/>
<dbReference type="AlphaFoldDB" id="A0A0M6WZY5"/>
<dbReference type="Proteomes" id="UP000283738">
    <property type="component" value="Unassembled WGS sequence"/>
</dbReference>
<dbReference type="SUPFAM" id="SSF53098">
    <property type="entry name" value="Ribonuclease H-like"/>
    <property type="match status" value="1"/>
</dbReference>
<evidence type="ECO:0000313" key="3">
    <source>
        <dbReference type="EMBL" id="CRL43292.1"/>
    </source>
</evidence>
<dbReference type="Proteomes" id="UP000283701">
    <property type="component" value="Unassembled WGS sequence"/>
</dbReference>
<evidence type="ECO:0000313" key="13">
    <source>
        <dbReference type="Proteomes" id="UP000283701"/>
    </source>
</evidence>
<evidence type="ECO:0000313" key="6">
    <source>
        <dbReference type="EMBL" id="RGR62671.1"/>
    </source>
</evidence>
<feature type="domain" description="Integrase catalytic" evidence="2">
    <location>
        <begin position="138"/>
        <end position="302"/>
    </location>
</feature>
<evidence type="ECO:0000313" key="10">
    <source>
        <dbReference type="Proteomes" id="UP000049828"/>
    </source>
</evidence>
<dbReference type="Proteomes" id="UP000095395">
    <property type="component" value="Unassembled WGS sequence"/>
</dbReference>
<dbReference type="EMBL" id="CYYR01000013">
    <property type="protein sequence ID" value="CUO03798.1"/>
    <property type="molecule type" value="Genomic_DNA"/>
</dbReference>
<dbReference type="PANTHER" id="PTHR46889:SF5">
    <property type="entry name" value="INTEGRASE PROTEIN"/>
    <property type="match status" value="1"/>
</dbReference>
<evidence type="ECO:0000313" key="12">
    <source>
        <dbReference type="Proteomes" id="UP000266391"/>
    </source>
</evidence>
<dbReference type="Proteomes" id="UP000266391">
    <property type="component" value="Unassembled WGS sequence"/>
</dbReference>
<dbReference type="InterPro" id="IPR036397">
    <property type="entry name" value="RNaseH_sf"/>
</dbReference>
<reference evidence="12 13" key="3">
    <citation type="submission" date="2018-08" db="EMBL/GenBank/DDBJ databases">
        <title>A genome reference for cultivated species of the human gut microbiota.</title>
        <authorList>
            <person name="Zou Y."/>
            <person name="Xue W."/>
            <person name="Luo G."/>
        </authorList>
    </citation>
    <scope>NUCLEOTIDE SEQUENCE [LARGE SCALE GENOMIC DNA]</scope>
    <source>
        <strain evidence="6 15">AF24-4</strain>
        <strain evidence="5 14">AF28-15</strain>
        <strain evidence="9 13">AM23-23AC</strain>
        <strain evidence="8 16">AM27-11</strain>
        <strain evidence="7 12">AM32-8LB</strain>
    </source>
</reference>
<name>A0A0M6WZY5_9FIRM</name>
<dbReference type="NCBIfam" id="NF033516">
    <property type="entry name" value="transpos_IS3"/>
    <property type="match status" value="1"/>
</dbReference>
<dbReference type="EMBL" id="CVRS01000129">
    <property type="protein sequence ID" value="CRL43292.1"/>
    <property type="molecule type" value="Genomic_DNA"/>
</dbReference>
<dbReference type="GO" id="GO:0003676">
    <property type="term" value="F:nucleic acid binding"/>
    <property type="evidence" value="ECO:0007669"/>
    <property type="project" value="InterPro"/>
</dbReference>
<comment type="function">
    <text evidence="1">Involved in the transposition of the insertion sequence.</text>
</comment>
<dbReference type="EMBL" id="QRUN01000075">
    <property type="protein sequence ID" value="RGR62671.1"/>
    <property type="molecule type" value="Genomic_DNA"/>
</dbReference>
<dbReference type="Pfam" id="PF13333">
    <property type="entry name" value="rve_2"/>
    <property type="match status" value="1"/>
</dbReference>
<dbReference type="EMBL" id="QSKW01000056">
    <property type="protein sequence ID" value="RHE89943.1"/>
    <property type="molecule type" value="Genomic_DNA"/>
</dbReference>
<dbReference type="EMBL" id="QSIQ01000013">
    <property type="protein sequence ID" value="RHD03215.1"/>
    <property type="molecule type" value="Genomic_DNA"/>
</dbReference>
<dbReference type="STRING" id="360807.ERS852392_01983"/>
<dbReference type="PANTHER" id="PTHR46889">
    <property type="entry name" value="TRANSPOSASE INSF FOR INSERTION SEQUENCE IS3B-RELATED"/>
    <property type="match status" value="1"/>
</dbReference>
<dbReference type="OrthoDB" id="9775203at2"/>
<organism evidence="3 10">
    <name type="scientific">Roseburia inulinivorans</name>
    <dbReference type="NCBI Taxonomy" id="360807"/>
    <lineage>
        <taxon>Bacteria</taxon>
        <taxon>Bacillati</taxon>
        <taxon>Bacillota</taxon>
        <taxon>Clostridia</taxon>
        <taxon>Lachnospirales</taxon>
        <taxon>Lachnospiraceae</taxon>
        <taxon>Roseburia</taxon>
    </lineage>
</organism>
<dbReference type="Proteomes" id="UP000286271">
    <property type="component" value="Unassembled WGS sequence"/>
</dbReference>
<dbReference type="Pfam" id="PF00665">
    <property type="entry name" value="rve"/>
    <property type="match status" value="1"/>
</dbReference>
<evidence type="ECO:0000259" key="2">
    <source>
        <dbReference type="PROSITE" id="PS50994"/>
    </source>
</evidence>
<proteinExistence type="predicted"/>
<dbReference type="InterPro" id="IPR012337">
    <property type="entry name" value="RNaseH-like_sf"/>
</dbReference>
<protein>
    <submittedName>
        <fullName evidence="5">IS3 family transposase</fullName>
    </submittedName>
    <submittedName>
        <fullName evidence="4">Integrase core domain</fullName>
    </submittedName>
</protein>
<dbReference type="InterPro" id="IPR025948">
    <property type="entry name" value="HTH-like_dom"/>
</dbReference>
<evidence type="ECO:0000313" key="14">
    <source>
        <dbReference type="Proteomes" id="UP000283738"/>
    </source>
</evidence>
<keyword evidence="10" id="KW-1185">Reference proteome</keyword>
<gene>
    <name evidence="9" type="ORF">DW654_17830</name>
    <name evidence="8" type="ORF">DW707_17775</name>
    <name evidence="7" type="ORF">DW813_09865</name>
    <name evidence="6" type="ORF">DWY29_17400</name>
    <name evidence="5" type="ORF">DWY96_17750</name>
    <name evidence="4" type="ORF">ERS852392_01983</name>
    <name evidence="3" type="ORF">RIL183_09061</name>
</gene>
<evidence type="ECO:0000313" key="11">
    <source>
        <dbReference type="Proteomes" id="UP000095395"/>
    </source>
</evidence>
<dbReference type="EMBL" id="QRHP01000063">
    <property type="protein sequence ID" value="RHF79206.1"/>
    <property type="molecule type" value="Genomic_DNA"/>
</dbReference>
<evidence type="ECO:0000313" key="16">
    <source>
        <dbReference type="Proteomes" id="UP000286271"/>
    </source>
</evidence>
<dbReference type="Proteomes" id="UP000049828">
    <property type="component" value="Unassembled WGS sequence"/>
</dbReference>
<evidence type="ECO:0000313" key="15">
    <source>
        <dbReference type="Proteomes" id="UP000285820"/>
    </source>
</evidence>
<dbReference type="InterPro" id="IPR048020">
    <property type="entry name" value="Transpos_IS3"/>
</dbReference>
<evidence type="ECO:0000313" key="5">
    <source>
        <dbReference type="EMBL" id="RGQ41139.1"/>
    </source>
</evidence>
<dbReference type="Proteomes" id="UP000285820">
    <property type="component" value="Unassembled WGS sequence"/>
</dbReference>
<dbReference type="InterPro" id="IPR001584">
    <property type="entry name" value="Integrase_cat-core"/>
</dbReference>
<evidence type="ECO:0000313" key="4">
    <source>
        <dbReference type="EMBL" id="CUO03798.1"/>
    </source>
</evidence>
<dbReference type="Gene3D" id="3.30.420.10">
    <property type="entry name" value="Ribonuclease H-like superfamily/Ribonuclease H"/>
    <property type="match status" value="1"/>
</dbReference>
<dbReference type="PROSITE" id="PS50994">
    <property type="entry name" value="INTEGRASE"/>
    <property type="match status" value="1"/>
</dbReference>
<dbReference type="InterPro" id="IPR050900">
    <property type="entry name" value="Transposase_IS3/IS150/IS904"/>
</dbReference>
<evidence type="ECO:0000313" key="9">
    <source>
        <dbReference type="EMBL" id="RHF79206.1"/>
    </source>
</evidence>
<reference evidence="3" key="2">
    <citation type="submission" date="2015-05" db="EMBL/GenBank/DDBJ databases">
        <authorList>
            <person name="Wang D.B."/>
            <person name="Wang M."/>
        </authorList>
    </citation>
    <scope>NUCLEOTIDE SEQUENCE [LARGE SCALE GENOMIC DNA]</scope>
    <source>
        <strain evidence="3">L1-83</strain>
    </source>
</reference>
<evidence type="ECO:0000313" key="7">
    <source>
        <dbReference type="EMBL" id="RHD03215.1"/>
    </source>
</evidence>
<dbReference type="RefSeq" id="WP_055040552.1">
    <property type="nucleotide sequence ID" value="NZ_CVRS01000129.1"/>
</dbReference>
<evidence type="ECO:0000256" key="1">
    <source>
        <dbReference type="ARBA" id="ARBA00002286"/>
    </source>
</evidence>